<keyword evidence="3" id="KW-1185">Reference proteome</keyword>
<sequence>MEYTVLTPIDSDQWHYYLRKANAFDFYHSCQYHAIENSDEPLLFLYECGEDFVAIPLIKRAIEDSCYFDLTSAYGYVGPISNRTFNDGDSAFLDNMREAFLEFMDHERIVSLFSRLHPIINQDQIINKIGGSYCNGQTVAIDLDLPIDEQRKVYRRDHSRAIKILHEKGFYIKNESTSSGVETFVPIYHENMRRVNASETYFFDETYFNNLLSAKEFSVYLLLVYYEDVAVAGGIFSFTRDIVQVHLLSTATEYLRYSPTKMLIDEISQIARKRNMRYLHLGGGFGGKNDSLFAWKAGFSDWHLNFNTWRYIHNPKVYNELIEANQLDQVPNTDFFPLYRSTSSKKLVPQS</sequence>
<dbReference type="InterPro" id="IPR038740">
    <property type="entry name" value="BioF2-like_GNAT_dom"/>
</dbReference>
<gene>
    <name evidence="2" type="ORF">GCM10022392_05120</name>
</gene>
<organism evidence="2 3">
    <name type="scientific">Mucilaginibacter panaciglaebae</name>
    <dbReference type="NCBI Taxonomy" id="502331"/>
    <lineage>
        <taxon>Bacteria</taxon>
        <taxon>Pseudomonadati</taxon>
        <taxon>Bacteroidota</taxon>
        <taxon>Sphingobacteriia</taxon>
        <taxon>Sphingobacteriales</taxon>
        <taxon>Sphingobacteriaceae</taxon>
        <taxon>Mucilaginibacter</taxon>
    </lineage>
</organism>
<dbReference type="Proteomes" id="UP001500841">
    <property type="component" value="Unassembled WGS sequence"/>
</dbReference>
<dbReference type="InterPro" id="IPR016181">
    <property type="entry name" value="Acyl_CoA_acyltransferase"/>
</dbReference>
<dbReference type="SUPFAM" id="SSF55729">
    <property type="entry name" value="Acyl-CoA N-acyltransferases (Nat)"/>
    <property type="match status" value="1"/>
</dbReference>
<feature type="domain" description="BioF2-like acetyltransferase" evidence="1">
    <location>
        <begin position="155"/>
        <end position="284"/>
    </location>
</feature>
<dbReference type="Pfam" id="PF13480">
    <property type="entry name" value="Acetyltransf_6"/>
    <property type="match status" value="1"/>
</dbReference>
<reference evidence="3" key="1">
    <citation type="journal article" date="2019" name="Int. J. Syst. Evol. Microbiol.">
        <title>The Global Catalogue of Microorganisms (GCM) 10K type strain sequencing project: providing services to taxonomists for standard genome sequencing and annotation.</title>
        <authorList>
            <consortium name="The Broad Institute Genomics Platform"/>
            <consortium name="The Broad Institute Genome Sequencing Center for Infectious Disease"/>
            <person name="Wu L."/>
            <person name="Ma J."/>
        </authorList>
    </citation>
    <scope>NUCLEOTIDE SEQUENCE [LARGE SCALE GENOMIC DNA]</scope>
    <source>
        <strain evidence="3">JCM 17085</strain>
    </source>
</reference>
<evidence type="ECO:0000313" key="3">
    <source>
        <dbReference type="Proteomes" id="UP001500841"/>
    </source>
</evidence>
<comment type="caution">
    <text evidence="2">The sequence shown here is derived from an EMBL/GenBank/DDBJ whole genome shotgun (WGS) entry which is preliminary data.</text>
</comment>
<dbReference type="RefSeq" id="WP_345100870.1">
    <property type="nucleotide sequence ID" value="NZ_BAABCV010000002.1"/>
</dbReference>
<evidence type="ECO:0000259" key="1">
    <source>
        <dbReference type="Pfam" id="PF13480"/>
    </source>
</evidence>
<dbReference type="Gene3D" id="3.40.630.30">
    <property type="match status" value="1"/>
</dbReference>
<accession>A0ABP7WED5</accession>
<proteinExistence type="predicted"/>
<protein>
    <recommendedName>
        <fullName evidence="1">BioF2-like acetyltransferase domain-containing protein</fullName>
    </recommendedName>
</protein>
<evidence type="ECO:0000313" key="2">
    <source>
        <dbReference type="EMBL" id="GAA4087121.1"/>
    </source>
</evidence>
<dbReference type="EMBL" id="BAABCV010000002">
    <property type="protein sequence ID" value="GAA4087121.1"/>
    <property type="molecule type" value="Genomic_DNA"/>
</dbReference>
<name>A0ABP7WED5_9SPHI</name>